<keyword evidence="1" id="KW-1185">Reference proteome</keyword>
<evidence type="ECO:0000313" key="2">
    <source>
        <dbReference type="WBParaSite" id="nRc.2.0.1.t46679-RA"/>
    </source>
</evidence>
<evidence type="ECO:0000313" key="1">
    <source>
        <dbReference type="Proteomes" id="UP000887565"/>
    </source>
</evidence>
<organism evidence="1 2">
    <name type="scientific">Romanomermis culicivorax</name>
    <name type="common">Nematode worm</name>
    <dbReference type="NCBI Taxonomy" id="13658"/>
    <lineage>
        <taxon>Eukaryota</taxon>
        <taxon>Metazoa</taxon>
        <taxon>Ecdysozoa</taxon>
        <taxon>Nematoda</taxon>
        <taxon>Enoplea</taxon>
        <taxon>Dorylaimia</taxon>
        <taxon>Mermithida</taxon>
        <taxon>Mermithoidea</taxon>
        <taxon>Mermithidae</taxon>
        <taxon>Romanomermis</taxon>
    </lineage>
</organism>
<reference evidence="2" key="1">
    <citation type="submission" date="2022-11" db="UniProtKB">
        <authorList>
            <consortium name="WormBaseParasite"/>
        </authorList>
    </citation>
    <scope>IDENTIFICATION</scope>
</reference>
<accession>A0A915L6P6</accession>
<dbReference type="Proteomes" id="UP000887565">
    <property type="component" value="Unplaced"/>
</dbReference>
<dbReference type="AlphaFoldDB" id="A0A915L6P6"/>
<protein>
    <submittedName>
        <fullName evidence="2">Uncharacterized protein</fullName>
    </submittedName>
</protein>
<proteinExistence type="predicted"/>
<sequence length="98" mass="11085">MLTSTKSQIYLLRMQTEINTTTSINHKMTKIDGTLTLLLSRNNVVLVMDSDSQWAFLPQEPLQDVLTLVPRSAHIRLFVVNFEQPFTGHPVITGVGQF</sequence>
<dbReference type="WBParaSite" id="nRc.2.0.1.t46679-RA">
    <property type="protein sequence ID" value="nRc.2.0.1.t46679-RA"/>
    <property type="gene ID" value="nRc.2.0.1.g46679"/>
</dbReference>
<name>A0A915L6P6_ROMCU</name>